<gene>
    <name evidence="4" type="ORF">METZ01_LOCUS423041</name>
</gene>
<proteinExistence type="inferred from homology"/>
<evidence type="ECO:0000313" key="4">
    <source>
        <dbReference type="EMBL" id="SVD70187.1"/>
    </source>
</evidence>
<name>A0A382XG87_9ZZZZ</name>
<comment type="similarity">
    <text evidence="1">Belongs to the PanB family.</text>
</comment>
<evidence type="ECO:0000256" key="1">
    <source>
        <dbReference type="ARBA" id="ARBA00008676"/>
    </source>
</evidence>
<dbReference type="SUPFAM" id="SSF51621">
    <property type="entry name" value="Phosphoenolpyruvate/pyruvate domain"/>
    <property type="match status" value="1"/>
</dbReference>
<dbReference type="InterPro" id="IPR040442">
    <property type="entry name" value="Pyrv_kinase-like_dom_sf"/>
</dbReference>
<sequence>MLKIKKIVSKKNRSKIVCLTAYSKNIASILDNHCDIILVGDSLGSVLYN</sequence>
<evidence type="ECO:0000256" key="2">
    <source>
        <dbReference type="ARBA" id="ARBA00012618"/>
    </source>
</evidence>
<dbReference type="InterPro" id="IPR003700">
    <property type="entry name" value="Pantoate_hydroxy_MeTrfase"/>
</dbReference>
<reference evidence="4" key="1">
    <citation type="submission" date="2018-05" db="EMBL/GenBank/DDBJ databases">
        <authorList>
            <person name="Lanie J.A."/>
            <person name="Ng W.-L."/>
            <person name="Kazmierczak K.M."/>
            <person name="Andrzejewski T.M."/>
            <person name="Davidsen T.M."/>
            <person name="Wayne K.J."/>
            <person name="Tettelin H."/>
            <person name="Glass J.I."/>
            <person name="Rusch D."/>
            <person name="Podicherti R."/>
            <person name="Tsui H.-C.T."/>
            <person name="Winkler M.E."/>
        </authorList>
    </citation>
    <scope>NUCLEOTIDE SEQUENCE</scope>
</reference>
<dbReference type="InterPro" id="IPR015813">
    <property type="entry name" value="Pyrv/PenolPyrv_kinase-like_dom"/>
</dbReference>
<feature type="non-terminal residue" evidence="4">
    <location>
        <position position="49"/>
    </location>
</feature>
<protein>
    <recommendedName>
        <fullName evidence="2">3-methyl-2-oxobutanoate hydroxymethyltransferase</fullName>
        <ecNumber evidence="2">2.1.2.11</ecNumber>
    </recommendedName>
</protein>
<dbReference type="Gene3D" id="3.20.20.60">
    <property type="entry name" value="Phosphoenolpyruvate-binding domains"/>
    <property type="match status" value="1"/>
</dbReference>
<dbReference type="AlphaFoldDB" id="A0A382XG87"/>
<dbReference type="EMBL" id="UINC01167591">
    <property type="protein sequence ID" value="SVD70187.1"/>
    <property type="molecule type" value="Genomic_DNA"/>
</dbReference>
<organism evidence="4">
    <name type="scientific">marine metagenome</name>
    <dbReference type="NCBI Taxonomy" id="408172"/>
    <lineage>
        <taxon>unclassified sequences</taxon>
        <taxon>metagenomes</taxon>
        <taxon>ecological metagenomes</taxon>
    </lineage>
</organism>
<dbReference type="GO" id="GO:0003864">
    <property type="term" value="F:3-methyl-2-oxobutanoate hydroxymethyltransferase activity"/>
    <property type="evidence" value="ECO:0007669"/>
    <property type="project" value="UniProtKB-EC"/>
</dbReference>
<dbReference type="EC" id="2.1.2.11" evidence="2"/>
<evidence type="ECO:0000256" key="3">
    <source>
        <dbReference type="ARBA" id="ARBA00022679"/>
    </source>
</evidence>
<dbReference type="GO" id="GO:0015940">
    <property type="term" value="P:pantothenate biosynthetic process"/>
    <property type="evidence" value="ECO:0007669"/>
    <property type="project" value="InterPro"/>
</dbReference>
<keyword evidence="3" id="KW-0808">Transferase</keyword>
<accession>A0A382XG87</accession>
<dbReference type="Pfam" id="PF02548">
    <property type="entry name" value="Pantoate_transf"/>
    <property type="match status" value="1"/>
</dbReference>